<name>A0ABN7R3G4_9GAMM</name>
<comment type="similarity">
    <text evidence="1">Belongs to the PhzF family.</text>
</comment>
<dbReference type="EMBL" id="OU015430">
    <property type="protein sequence ID" value="CAG4976515.1"/>
    <property type="molecule type" value="Genomic_DNA"/>
</dbReference>
<sequence length="304" mass="32569">MDEPRLYRIDAFTTEPGRGNPAGVVTHADALDEARMQAIAREMGFSETAFVLQASGDDHDVRLRFFTPTTEVPVCGHATVGAHYALALESGRAGRTRQLTGAGVQTVEVNAYMGDFTVRIEQGPPVFHAPLAPHLVRDVMAALGLEAGDFDFRCPLQVVGTGHGKLMVALERRSRLVELQPDFDRLAALSPAIGSNGYFVFTLDVDEDDDALCHGRMFAPAIGVDEDPVTGNANGPLGAYLVRHGLLRSEDGVVRFRARQQAATGRGGYVDVEVRVRNGEPVDVAITGHAVLGSQVAQLLPDSA</sequence>
<accession>A0ABN7R3G4</accession>
<evidence type="ECO:0000313" key="3">
    <source>
        <dbReference type="EMBL" id="CAG4976515.1"/>
    </source>
</evidence>
<dbReference type="EC" id="5.1.-.-" evidence="3"/>
<proteinExistence type="inferred from homology"/>
<keyword evidence="2 3" id="KW-0413">Isomerase</keyword>
<dbReference type="PANTHER" id="PTHR13774">
    <property type="entry name" value="PHENAZINE BIOSYNTHESIS PROTEIN"/>
    <property type="match status" value="1"/>
</dbReference>
<dbReference type="PIRSF" id="PIRSF016184">
    <property type="entry name" value="PhzC_PhzF"/>
    <property type="match status" value="1"/>
</dbReference>
<dbReference type="Proteomes" id="UP000680116">
    <property type="component" value="Chromosome"/>
</dbReference>
<organism evidence="3 4">
    <name type="scientific">Novilysobacter luteus</name>
    <dbReference type="NCBI Taxonomy" id="2822368"/>
    <lineage>
        <taxon>Bacteria</taxon>
        <taxon>Pseudomonadati</taxon>
        <taxon>Pseudomonadota</taxon>
        <taxon>Gammaproteobacteria</taxon>
        <taxon>Lysobacterales</taxon>
        <taxon>Lysobacteraceae</taxon>
        <taxon>Novilysobacter</taxon>
    </lineage>
</organism>
<dbReference type="InterPro" id="IPR003719">
    <property type="entry name" value="Phenazine_PhzF-like"/>
</dbReference>
<dbReference type="NCBIfam" id="TIGR00654">
    <property type="entry name" value="PhzF_family"/>
    <property type="match status" value="1"/>
</dbReference>
<evidence type="ECO:0000256" key="2">
    <source>
        <dbReference type="ARBA" id="ARBA00023235"/>
    </source>
</evidence>
<keyword evidence="4" id="KW-1185">Reference proteome</keyword>
<reference evidence="3 4" key="1">
    <citation type="submission" date="2021-04" db="EMBL/GenBank/DDBJ databases">
        <authorList>
            <person name="Rodrigo-Torres L."/>
            <person name="Arahal R. D."/>
            <person name="Lucena T."/>
        </authorList>
    </citation>
    <scope>NUCLEOTIDE SEQUENCE [LARGE SCALE GENOMIC DNA]</scope>
    <source>
        <strain evidence="3 4">CECT 30171</strain>
    </source>
</reference>
<dbReference type="RefSeq" id="WP_215218709.1">
    <property type="nucleotide sequence ID" value="NZ_OU015430.1"/>
</dbReference>
<dbReference type="Gene3D" id="3.10.310.10">
    <property type="entry name" value="Diaminopimelate Epimerase, Chain A, domain 1"/>
    <property type="match status" value="2"/>
</dbReference>
<dbReference type="SUPFAM" id="SSF54506">
    <property type="entry name" value="Diaminopimelate epimerase-like"/>
    <property type="match status" value="1"/>
</dbReference>
<evidence type="ECO:0000256" key="1">
    <source>
        <dbReference type="ARBA" id="ARBA00008270"/>
    </source>
</evidence>
<dbReference type="GO" id="GO:0016853">
    <property type="term" value="F:isomerase activity"/>
    <property type="evidence" value="ECO:0007669"/>
    <property type="project" value="UniProtKB-KW"/>
</dbReference>
<protein>
    <submittedName>
        <fullName evidence="3">Isomerase YddE</fullName>
        <ecNumber evidence="3">5.1.-.-</ecNumber>
    </submittedName>
</protein>
<gene>
    <name evidence="3" type="primary">yddE_3</name>
    <name evidence="3" type="ORF">LYB30171_02199</name>
</gene>
<dbReference type="Pfam" id="PF02567">
    <property type="entry name" value="PhzC-PhzF"/>
    <property type="match status" value="1"/>
</dbReference>
<dbReference type="PANTHER" id="PTHR13774:SF39">
    <property type="entry name" value="BIOSYNTHESIS PROTEIN, PUTATIVE-RELATED"/>
    <property type="match status" value="1"/>
</dbReference>
<evidence type="ECO:0000313" key="4">
    <source>
        <dbReference type="Proteomes" id="UP000680116"/>
    </source>
</evidence>